<feature type="compositionally biased region" description="Low complexity" evidence="1">
    <location>
        <begin position="583"/>
        <end position="595"/>
    </location>
</feature>
<feature type="region of interest" description="Disordered" evidence="1">
    <location>
        <begin position="146"/>
        <end position="176"/>
    </location>
</feature>
<feature type="region of interest" description="Disordered" evidence="1">
    <location>
        <begin position="583"/>
        <end position="606"/>
    </location>
</feature>
<evidence type="ECO:0000259" key="2">
    <source>
        <dbReference type="Pfam" id="PF19423"/>
    </source>
</evidence>
<feature type="compositionally biased region" description="Basic and acidic residues" evidence="1">
    <location>
        <begin position="417"/>
        <end position="438"/>
    </location>
</feature>
<evidence type="ECO:0000313" key="3">
    <source>
        <dbReference type="EMBL" id="KAJ8931539.1"/>
    </source>
</evidence>
<dbReference type="Pfam" id="PF19423">
    <property type="entry name" value="E3_UBR4_N"/>
    <property type="match status" value="1"/>
</dbReference>
<evidence type="ECO:0000256" key="1">
    <source>
        <dbReference type="SAM" id="MobiDB-lite"/>
    </source>
</evidence>
<name>A0AAV8WXY0_9CUCU</name>
<feature type="domain" description="E3 ubiquitin-protein ligase UBR4 N-terminal" evidence="2">
    <location>
        <begin position="56"/>
        <end position="935"/>
    </location>
</feature>
<accession>A0AAV8WXY0</accession>
<feature type="compositionally biased region" description="Basic and acidic residues" evidence="1">
    <location>
        <begin position="159"/>
        <end position="174"/>
    </location>
</feature>
<comment type="caution">
    <text evidence="3">The sequence shown here is derived from an EMBL/GenBank/DDBJ whole genome shotgun (WGS) entry which is preliminary data.</text>
</comment>
<protein>
    <recommendedName>
        <fullName evidence="2">E3 ubiquitin-protein ligase UBR4 N-terminal domain-containing protein</fullName>
    </recommendedName>
</protein>
<dbReference type="InterPro" id="IPR045189">
    <property type="entry name" value="UBR4-like"/>
</dbReference>
<feature type="region of interest" description="Disordered" evidence="1">
    <location>
        <begin position="413"/>
        <end position="443"/>
    </location>
</feature>
<dbReference type="AlphaFoldDB" id="A0AAV8WXY0"/>
<proteinExistence type="predicted"/>
<dbReference type="PANTHER" id="PTHR21725:SF1">
    <property type="entry name" value="E3 UBIQUITIN-PROTEIN LIGASE UBR4"/>
    <property type="match status" value="1"/>
</dbReference>
<dbReference type="Proteomes" id="UP001162156">
    <property type="component" value="Unassembled WGS sequence"/>
</dbReference>
<dbReference type="EMBL" id="JANEYF010004300">
    <property type="protein sequence ID" value="KAJ8931539.1"/>
    <property type="molecule type" value="Genomic_DNA"/>
</dbReference>
<feature type="region of interest" description="Disordered" evidence="1">
    <location>
        <begin position="189"/>
        <end position="218"/>
    </location>
</feature>
<reference evidence="3" key="1">
    <citation type="journal article" date="2023" name="Insect Mol. Biol.">
        <title>Genome sequencing provides insights into the evolution of gene families encoding plant cell wall-degrading enzymes in longhorned beetles.</title>
        <authorList>
            <person name="Shin N.R."/>
            <person name="Okamura Y."/>
            <person name="Kirsch R."/>
            <person name="Pauchet Y."/>
        </authorList>
    </citation>
    <scope>NUCLEOTIDE SEQUENCE</scope>
    <source>
        <strain evidence="3">RBIC_L_NR</strain>
    </source>
</reference>
<feature type="compositionally biased region" description="Polar residues" evidence="1">
    <location>
        <begin position="193"/>
        <end position="218"/>
    </location>
</feature>
<organism evidence="3 4">
    <name type="scientific">Rhamnusium bicolor</name>
    <dbReference type="NCBI Taxonomy" id="1586634"/>
    <lineage>
        <taxon>Eukaryota</taxon>
        <taxon>Metazoa</taxon>
        <taxon>Ecdysozoa</taxon>
        <taxon>Arthropoda</taxon>
        <taxon>Hexapoda</taxon>
        <taxon>Insecta</taxon>
        <taxon>Pterygota</taxon>
        <taxon>Neoptera</taxon>
        <taxon>Endopterygota</taxon>
        <taxon>Coleoptera</taxon>
        <taxon>Polyphaga</taxon>
        <taxon>Cucujiformia</taxon>
        <taxon>Chrysomeloidea</taxon>
        <taxon>Cerambycidae</taxon>
        <taxon>Lepturinae</taxon>
        <taxon>Rhagiini</taxon>
        <taxon>Rhamnusium</taxon>
    </lineage>
</organism>
<gene>
    <name evidence="3" type="ORF">NQ314_015528</name>
</gene>
<dbReference type="PANTHER" id="PTHR21725">
    <property type="entry name" value="E3 UBIQUITIN-PROTEIN LIGASE UBR4"/>
    <property type="match status" value="1"/>
</dbReference>
<evidence type="ECO:0000313" key="4">
    <source>
        <dbReference type="Proteomes" id="UP001162156"/>
    </source>
</evidence>
<keyword evidence="4" id="KW-1185">Reference proteome</keyword>
<sequence>MADAMAASSGGVDWATILKPFLSANYETSNKTELIDLCSAIVKSESEILRHKESNKNFYNYFAVLASDYISSSTTGLSASQLETVSAACRVLLKYLLSALQTASSESNPNSSQIESYLNAVRVLCLGTGLLSTTEVSVLVDTMKGENLPQHANPTPTGNDKDVSNKQESSKTRSDLSVSIFEQLTLPLRDGHTTTLDQGPSGSSNPPETSTGNDPTSEINKLFLKTNTESLQALRAGDTLIDLCLSLPSIKRAKTKVEEALAGKPFSIPANHAEATALRNGLSTNVSEINLAMSAINLPVLEPLTPSKLDKLCSLSMAVLHCAIGQATASAVLSTGAVVSPKCSNQQSQAGLKEDDLDSNAVTLVEEALNMYSYIGNTIKGSTRAGGHVYQNYLLAGAWVLISGLQTHLAASTSTDKNPHLREREDKGRSPCKSRDSNSARSGLQKFQQSFGVLSVALATRGLTLLSELFDDLHLEVCGGSGSIVQVEPAPLAIMGQFTALQRVSRILSAAPLNHLLFYLAIVSYRKACTLKRLHPPEGDTFSQSDSTTYYEDMIMCSDESSTDEDDDSEPILGQWFEETLAPPETTEAKTPSTSDNVETKTSQADRARSIVPEKGEAHGYISLATNIFVFLNKHFLCSKSTYITRYVKNGLTEQQMIILAAIIRDLDRETARTEIALGQLYCEFSGALTRFTHNLITNNNLNSLQACLLNHLGVSPWNTDVPHAWPLQVYPRTLAVLAQVLLLRPQNEKEASVISIWHRLVNTLIENVLNTPQTTIVDSENEDLNVEHAQVLLYLFHSLNLMQKKSVVLLMAGGVLRCSEIARGPLKDSQLLHLSRLLLLFDYIMKHLYDAPTSLLEQWNLFYSTNLNTDKEKENNMTRMFTAWQDIEDNYRKISAADEFTMKPRFYVLTNLEVNNQDAPKLDGLACNFILGTPDKLRYPLLLDAFD</sequence>
<dbReference type="InterPro" id="IPR045841">
    <property type="entry name" value="E3_UBR4_N"/>
</dbReference>